<name>A0A1R3G4D6_COCAP</name>
<gene>
    <name evidence="1" type="ORF">CCACVL1_28991</name>
</gene>
<dbReference type="Gramene" id="OMO52938">
    <property type="protein sequence ID" value="OMO52938"/>
    <property type="gene ID" value="CCACVL1_28991"/>
</dbReference>
<reference evidence="1 2" key="1">
    <citation type="submission" date="2013-09" db="EMBL/GenBank/DDBJ databases">
        <title>Corchorus capsularis genome sequencing.</title>
        <authorList>
            <person name="Alam M."/>
            <person name="Haque M.S."/>
            <person name="Islam M.S."/>
            <person name="Emdad E.M."/>
            <person name="Islam M.M."/>
            <person name="Ahmed B."/>
            <person name="Halim A."/>
            <person name="Hossen Q.M.M."/>
            <person name="Hossain M.Z."/>
            <person name="Ahmed R."/>
            <person name="Khan M.M."/>
            <person name="Islam R."/>
            <person name="Rashid M.M."/>
            <person name="Khan S.A."/>
            <person name="Rahman M.S."/>
            <person name="Alam M."/>
        </authorList>
    </citation>
    <scope>NUCLEOTIDE SEQUENCE [LARGE SCALE GENOMIC DNA]</scope>
    <source>
        <strain evidence="2">cv. CVL-1</strain>
        <tissue evidence="1">Whole seedling</tissue>
    </source>
</reference>
<organism evidence="1 2">
    <name type="scientific">Corchorus capsularis</name>
    <name type="common">Jute</name>
    <dbReference type="NCBI Taxonomy" id="210143"/>
    <lineage>
        <taxon>Eukaryota</taxon>
        <taxon>Viridiplantae</taxon>
        <taxon>Streptophyta</taxon>
        <taxon>Embryophyta</taxon>
        <taxon>Tracheophyta</taxon>
        <taxon>Spermatophyta</taxon>
        <taxon>Magnoliopsida</taxon>
        <taxon>eudicotyledons</taxon>
        <taxon>Gunneridae</taxon>
        <taxon>Pentapetalae</taxon>
        <taxon>rosids</taxon>
        <taxon>malvids</taxon>
        <taxon>Malvales</taxon>
        <taxon>Malvaceae</taxon>
        <taxon>Grewioideae</taxon>
        <taxon>Apeibeae</taxon>
        <taxon>Corchorus</taxon>
    </lineage>
</organism>
<dbReference type="EMBL" id="AWWV01015368">
    <property type="protein sequence ID" value="OMO52938.1"/>
    <property type="molecule type" value="Genomic_DNA"/>
</dbReference>
<accession>A0A1R3G4D6</accession>
<comment type="caution">
    <text evidence="1">The sequence shown here is derived from an EMBL/GenBank/DDBJ whole genome shotgun (WGS) entry which is preliminary data.</text>
</comment>
<protein>
    <submittedName>
        <fullName evidence="1">Uncharacterized protein</fullName>
    </submittedName>
</protein>
<evidence type="ECO:0000313" key="1">
    <source>
        <dbReference type="EMBL" id="OMO52938.1"/>
    </source>
</evidence>
<dbReference type="AlphaFoldDB" id="A0A1R3G4D6"/>
<dbReference type="Proteomes" id="UP000188268">
    <property type="component" value="Unassembled WGS sequence"/>
</dbReference>
<sequence>MGDLKREKKLQQFRRSRMNWEVFFRHEGDISQPRETKPS</sequence>
<keyword evidence="2" id="KW-1185">Reference proteome</keyword>
<evidence type="ECO:0000313" key="2">
    <source>
        <dbReference type="Proteomes" id="UP000188268"/>
    </source>
</evidence>
<proteinExistence type="predicted"/>